<keyword evidence="5" id="KW-1185">Reference proteome</keyword>
<feature type="transmembrane region" description="Helical" evidence="2">
    <location>
        <begin position="337"/>
        <end position="363"/>
    </location>
</feature>
<accession>A0ABR8NS45</accession>
<feature type="region of interest" description="Disordered" evidence="1">
    <location>
        <begin position="433"/>
        <end position="459"/>
    </location>
</feature>
<keyword evidence="2" id="KW-0472">Membrane</keyword>
<feature type="chain" id="PRO_5046186975" evidence="3">
    <location>
        <begin position="35"/>
        <end position="459"/>
    </location>
</feature>
<name>A0ABR8NS45_9MICO</name>
<feature type="transmembrane region" description="Helical" evidence="2">
    <location>
        <begin position="375"/>
        <end position="393"/>
    </location>
</feature>
<feature type="transmembrane region" description="Helical" evidence="2">
    <location>
        <begin position="280"/>
        <end position="297"/>
    </location>
</feature>
<evidence type="ECO:0000256" key="1">
    <source>
        <dbReference type="SAM" id="MobiDB-lite"/>
    </source>
</evidence>
<dbReference type="Pfam" id="PF13795">
    <property type="entry name" value="HupE_UreJ_2"/>
    <property type="match status" value="1"/>
</dbReference>
<feature type="transmembrane region" description="Helical" evidence="2">
    <location>
        <begin position="306"/>
        <end position="325"/>
    </location>
</feature>
<evidence type="ECO:0000256" key="3">
    <source>
        <dbReference type="SAM" id="SignalP"/>
    </source>
</evidence>
<protein>
    <submittedName>
        <fullName evidence="4">HupE/UreJ family protein</fullName>
    </submittedName>
</protein>
<keyword evidence="3" id="KW-0732">Signal</keyword>
<gene>
    <name evidence="4" type="ORF">IF188_17220</name>
</gene>
<proteinExistence type="predicted"/>
<keyword evidence="2" id="KW-1133">Transmembrane helix</keyword>
<feature type="transmembrane region" description="Helical" evidence="2">
    <location>
        <begin position="251"/>
        <end position="274"/>
    </location>
</feature>
<feature type="transmembrane region" description="Helical" evidence="2">
    <location>
        <begin position="214"/>
        <end position="230"/>
    </location>
</feature>
<dbReference type="EMBL" id="JACXZS010000013">
    <property type="protein sequence ID" value="MBD3943435.1"/>
    <property type="molecule type" value="Genomic_DNA"/>
</dbReference>
<evidence type="ECO:0000313" key="4">
    <source>
        <dbReference type="EMBL" id="MBD3943435.1"/>
    </source>
</evidence>
<evidence type="ECO:0000256" key="2">
    <source>
        <dbReference type="SAM" id="Phobius"/>
    </source>
</evidence>
<reference evidence="4 5" key="1">
    <citation type="submission" date="2020-09" db="EMBL/GenBank/DDBJ databases">
        <title>Isolation and identification of active actinomycetes.</title>
        <authorList>
            <person name="Li X."/>
        </authorList>
    </citation>
    <scope>NUCLEOTIDE SEQUENCE [LARGE SCALE GENOMIC DNA]</scope>
    <source>
        <strain evidence="4 5">NEAU-LLC</strain>
    </source>
</reference>
<comment type="caution">
    <text evidence="4">The sequence shown here is derived from an EMBL/GenBank/DDBJ whole genome shotgun (WGS) entry which is preliminary data.</text>
</comment>
<dbReference type="Proteomes" id="UP000598426">
    <property type="component" value="Unassembled WGS sequence"/>
</dbReference>
<evidence type="ECO:0000313" key="5">
    <source>
        <dbReference type="Proteomes" id="UP000598426"/>
    </source>
</evidence>
<sequence length="459" mass="48431">MLSAVPRLTRPLLIGIAAVIAALLVLLPASGASAHPAGSTGVFITVQSDAVDVKMQIQKAGFVAATGYDIATDQAELDAVADNLMTFILNRVTVADDSSTLTASVIERPRFVTVNDEDSIETAIRFADDGRPIEGAVTLDYDFILDVVPSHQVYVALVSDWNNGQVAEGDPEVVGVLGGGVTEITLDRAQQTPLHGFFSVVWLGMLHIAEGTDHLLFLTTLLIVAPSLAVRSRRGFRWTQPIPTKRAVLRAALIITSFTVGHLITLALVSLGVISFPTKPVEILVAVSIVVAAVHAIKPLMPRGELLIAGVFGLVHGTAFATTILDLNLGFGEKLVAILGFNIGVELAQLIAAVLVLPLLIWLSHARAYPAFRTVIAGLAIVAASAWIIAISIDGTTVLQPVFDGIARYPLVGYLVLVAVVATLWHFTRDTQRKSGVDGGAEPTNPAGAAEAAAEHTRV</sequence>
<dbReference type="RefSeq" id="WP_191173036.1">
    <property type="nucleotide sequence ID" value="NZ_JACXZS010000013.1"/>
</dbReference>
<keyword evidence="2" id="KW-0812">Transmembrane</keyword>
<dbReference type="InterPro" id="IPR032809">
    <property type="entry name" value="Put_HupE_UreJ"/>
</dbReference>
<feature type="signal peptide" evidence="3">
    <location>
        <begin position="1"/>
        <end position="34"/>
    </location>
</feature>
<feature type="transmembrane region" description="Helical" evidence="2">
    <location>
        <begin position="405"/>
        <end position="425"/>
    </location>
</feature>
<feature type="compositionally biased region" description="Low complexity" evidence="1">
    <location>
        <begin position="440"/>
        <end position="452"/>
    </location>
</feature>
<organism evidence="4 5">
    <name type="scientific">Microbacterium helvum</name>
    <dbReference type="NCBI Taxonomy" id="2773713"/>
    <lineage>
        <taxon>Bacteria</taxon>
        <taxon>Bacillati</taxon>
        <taxon>Actinomycetota</taxon>
        <taxon>Actinomycetes</taxon>
        <taxon>Micrococcales</taxon>
        <taxon>Microbacteriaceae</taxon>
        <taxon>Microbacterium</taxon>
    </lineage>
</organism>